<organism evidence="3">
    <name type="scientific">Physcomitrium patens</name>
    <name type="common">Spreading-leaved earth moss</name>
    <name type="synonym">Physcomitrella patens</name>
    <dbReference type="NCBI Taxonomy" id="3218"/>
    <lineage>
        <taxon>Eukaryota</taxon>
        <taxon>Viridiplantae</taxon>
        <taxon>Streptophyta</taxon>
        <taxon>Embryophyta</taxon>
        <taxon>Bryophyta</taxon>
        <taxon>Bryophytina</taxon>
        <taxon>Bryopsida</taxon>
        <taxon>Funariidae</taxon>
        <taxon>Funariales</taxon>
        <taxon>Funariaceae</taxon>
        <taxon>Physcomitrium</taxon>
    </lineage>
</organism>
<evidence type="ECO:0000256" key="1">
    <source>
        <dbReference type="SAM" id="Phobius"/>
    </source>
</evidence>
<dbReference type="KEGG" id="ppp:112291991"/>
<dbReference type="ESTHER" id="phypa-a9sqk3">
    <property type="family name" value="ABHD13-BEM46"/>
</dbReference>
<protein>
    <recommendedName>
        <fullName evidence="2">Peptidase S9 prolyl oligopeptidase catalytic domain-containing protein</fullName>
    </recommendedName>
</protein>
<dbReference type="GO" id="GO:0008474">
    <property type="term" value="F:palmitoyl-(protein) hydrolase activity"/>
    <property type="evidence" value="ECO:0000318"/>
    <property type="project" value="GO_Central"/>
</dbReference>
<dbReference type="PaxDb" id="3218-PP1S104_135V6.1"/>
<dbReference type="EnsemblPlants" id="Pp3c15_14310V3.5">
    <property type="protein sequence ID" value="Pp3c15_14310V3.5"/>
    <property type="gene ID" value="Pp3c15_14310"/>
</dbReference>
<reference evidence="3 5" key="1">
    <citation type="journal article" date="2008" name="Science">
        <title>The Physcomitrella genome reveals evolutionary insights into the conquest of land by plants.</title>
        <authorList>
            <person name="Rensing S."/>
            <person name="Lang D."/>
            <person name="Zimmer A."/>
            <person name="Terry A."/>
            <person name="Salamov A."/>
            <person name="Shapiro H."/>
            <person name="Nishiyama T."/>
            <person name="Perroud P.-F."/>
            <person name="Lindquist E."/>
            <person name="Kamisugi Y."/>
            <person name="Tanahashi T."/>
            <person name="Sakakibara K."/>
            <person name="Fujita T."/>
            <person name="Oishi K."/>
            <person name="Shin-I T."/>
            <person name="Kuroki Y."/>
            <person name="Toyoda A."/>
            <person name="Suzuki Y."/>
            <person name="Hashimoto A."/>
            <person name="Yamaguchi K."/>
            <person name="Sugano A."/>
            <person name="Kohara Y."/>
            <person name="Fujiyama A."/>
            <person name="Anterola A."/>
            <person name="Aoki S."/>
            <person name="Ashton N."/>
            <person name="Barbazuk W.B."/>
            <person name="Barker E."/>
            <person name="Bennetzen J."/>
            <person name="Bezanilla M."/>
            <person name="Blankenship R."/>
            <person name="Cho S.H."/>
            <person name="Dutcher S."/>
            <person name="Estelle M."/>
            <person name="Fawcett J.A."/>
            <person name="Gundlach H."/>
            <person name="Hanada K."/>
            <person name="Heyl A."/>
            <person name="Hicks K.A."/>
            <person name="Hugh J."/>
            <person name="Lohr M."/>
            <person name="Mayer K."/>
            <person name="Melkozernov A."/>
            <person name="Murata T."/>
            <person name="Nelson D."/>
            <person name="Pils B."/>
            <person name="Prigge M."/>
            <person name="Reiss B."/>
            <person name="Renner T."/>
            <person name="Rombauts S."/>
            <person name="Rushton P."/>
            <person name="Sanderfoot A."/>
            <person name="Schween G."/>
            <person name="Shiu S.-H."/>
            <person name="Stueber K."/>
            <person name="Theodoulou F.L."/>
            <person name="Tu H."/>
            <person name="Van de Peer Y."/>
            <person name="Verrier P.J."/>
            <person name="Waters E."/>
            <person name="Wood A."/>
            <person name="Yang L."/>
            <person name="Cove D."/>
            <person name="Cuming A."/>
            <person name="Hasebe M."/>
            <person name="Lucas S."/>
            <person name="Mishler D.B."/>
            <person name="Reski R."/>
            <person name="Grigoriev I."/>
            <person name="Quatrano R.S."/>
            <person name="Boore J.L."/>
        </authorList>
    </citation>
    <scope>NUCLEOTIDE SEQUENCE [LARGE SCALE GENOMIC DNA]</scope>
    <source>
        <strain evidence="4 5">cv. Gransden 2004</strain>
    </source>
</reference>
<dbReference type="EnsemblPlants" id="Pp3c15_14310V3.2">
    <property type="protein sequence ID" value="Pp3c15_14310V3.2"/>
    <property type="gene ID" value="Pp3c15_14310"/>
</dbReference>
<dbReference type="EMBL" id="ABEU02000015">
    <property type="protein sequence ID" value="PNR39457.1"/>
    <property type="molecule type" value="Genomic_DNA"/>
</dbReference>
<dbReference type="RefSeq" id="XP_024395812.1">
    <property type="nucleotide sequence ID" value="XM_024540044.2"/>
</dbReference>
<keyword evidence="5" id="KW-1185">Reference proteome</keyword>
<dbReference type="OMA" id="QYWTSED"/>
<dbReference type="EnsemblPlants" id="Pp3c15_14310V3.3">
    <property type="protein sequence ID" value="Pp3c15_14310V3.3"/>
    <property type="gene ID" value="Pp3c15_14310"/>
</dbReference>
<evidence type="ECO:0000313" key="4">
    <source>
        <dbReference type="EnsemblPlants" id="Pp3c15_14310V3.1"/>
    </source>
</evidence>
<dbReference type="Gramene" id="Pp3c15_14310V3.2">
    <property type="protein sequence ID" value="Pp3c15_14310V3.2"/>
    <property type="gene ID" value="Pp3c15_14310"/>
</dbReference>
<dbReference type="Gramene" id="Pp3c15_14310V3.3">
    <property type="protein sequence ID" value="Pp3c15_14310V3.3"/>
    <property type="gene ID" value="Pp3c15_14310"/>
</dbReference>
<dbReference type="RefSeq" id="XP_024395811.1">
    <property type="nucleotide sequence ID" value="XM_024540043.2"/>
</dbReference>
<evidence type="ECO:0000259" key="2">
    <source>
        <dbReference type="Pfam" id="PF00326"/>
    </source>
</evidence>
<dbReference type="GO" id="GO:0006508">
    <property type="term" value="P:proteolysis"/>
    <property type="evidence" value="ECO:0007669"/>
    <property type="project" value="InterPro"/>
</dbReference>
<dbReference type="OrthoDB" id="10249433at2759"/>
<dbReference type="GO" id="GO:0048364">
    <property type="term" value="P:root development"/>
    <property type="evidence" value="ECO:0007669"/>
    <property type="project" value="EnsemblPlants"/>
</dbReference>
<gene>
    <name evidence="4" type="primary">LOC112291991</name>
    <name evidence="3" type="ORF">PHYPA_019735</name>
</gene>
<dbReference type="RefSeq" id="XP_024395809.1">
    <property type="nucleotide sequence ID" value="XM_024540041.2"/>
</dbReference>
<dbReference type="RefSeq" id="XP_024395810.1">
    <property type="nucleotide sequence ID" value="XM_024540042.2"/>
</dbReference>
<dbReference type="GO" id="GO:0005886">
    <property type="term" value="C:plasma membrane"/>
    <property type="evidence" value="ECO:0007669"/>
    <property type="project" value="EnsemblPlants"/>
</dbReference>
<dbReference type="eggNOG" id="KOG4391">
    <property type="taxonomic scope" value="Eukaryota"/>
</dbReference>
<evidence type="ECO:0000313" key="5">
    <source>
        <dbReference type="Proteomes" id="UP000006727"/>
    </source>
</evidence>
<dbReference type="EnsemblPlants" id="Pp3c15_14310V3.4">
    <property type="protein sequence ID" value="Pp3c15_14310V3.4"/>
    <property type="gene ID" value="Pp3c15_14310"/>
</dbReference>
<reference evidence="3 5" key="2">
    <citation type="journal article" date="2018" name="Plant J.">
        <title>The Physcomitrella patens chromosome-scale assembly reveals moss genome structure and evolution.</title>
        <authorList>
            <person name="Lang D."/>
            <person name="Ullrich K.K."/>
            <person name="Murat F."/>
            <person name="Fuchs J."/>
            <person name="Jenkins J."/>
            <person name="Haas F.B."/>
            <person name="Piednoel M."/>
            <person name="Gundlach H."/>
            <person name="Van Bel M."/>
            <person name="Meyberg R."/>
            <person name="Vives C."/>
            <person name="Morata J."/>
            <person name="Symeonidi A."/>
            <person name="Hiss M."/>
            <person name="Muchero W."/>
            <person name="Kamisugi Y."/>
            <person name="Saleh O."/>
            <person name="Blanc G."/>
            <person name="Decker E.L."/>
            <person name="van Gessel N."/>
            <person name="Grimwood J."/>
            <person name="Hayes R.D."/>
            <person name="Graham S.W."/>
            <person name="Gunter L.E."/>
            <person name="McDaniel S.F."/>
            <person name="Hoernstein S.N.W."/>
            <person name="Larsson A."/>
            <person name="Li F.W."/>
            <person name="Perroud P.F."/>
            <person name="Phillips J."/>
            <person name="Ranjan P."/>
            <person name="Rokshar D.S."/>
            <person name="Rothfels C.J."/>
            <person name="Schneider L."/>
            <person name="Shu S."/>
            <person name="Stevenson D.W."/>
            <person name="Thummler F."/>
            <person name="Tillich M."/>
            <person name="Villarreal Aguilar J.C."/>
            <person name="Widiez T."/>
            <person name="Wong G.K."/>
            <person name="Wymore A."/>
            <person name="Zhang Y."/>
            <person name="Zimmer A.D."/>
            <person name="Quatrano R.S."/>
            <person name="Mayer K.F.X."/>
            <person name="Goodstein D."/>
            <person name="Casacuberta J.M."/>
            <person name="Vandepoele K."/>
            <person name="Reski R."/>
            <person name="Cuming A.C."/>
            <person name="Tuskan G.A."/>
            <person name="Maumus F."/>
            <person name="Salse J."/>
            <person name="Schmutz J."/>
            <person name="Rensing S.A."/>
        </authorList>
    </citation>
    <scope>NUCLEOTIDE SEQUENCE [LARGE SCALE GENOMIC DNA]</scope>
    <source>
        <strain evidence="4 5">cv. Gransden 2004</strain>
    </source>
</reference>
<dbReference type="Gramene" id="Pp3c15_14310V3.6">
    <property type="protein sequence ID" value="Pp3c15_14310V3.6"/>
    <property type="gene ID" value="Pp3c15_14310"/>
</dbReference>
<dbReference type="SUPFAM" id="SSF53474">
    <property type="entry name" value="alpha/beta-Hydrolases"/>
    <property type="match status" value="1"/>
</dbReference>
<name>A9SQK3_PHYPA</name>
<dbReference type="Gene3D" id="3.40.50.1820">
    <property type="entry name" value="alpha/beta hydrolase"/>
    <property type="match status" value="1"/>
</dbReference>
<reference evidence="4" key="3">
    <citation type="submission" date="2020-12" db="UniProtKB">
        <authorList>
            <consortium name="EnsemblPlants"/>
        </authorList>
    </citation>
    <scope>IDENTIFICATION</scope>
</reference>
<dbReference type="InterPro" id="IPR029058">
    <property type="entry name" value="AB_hydrolase_fold"/>
</dbReference>
<dbReference type="Proteomes" id="UP000006727">
    <property type="component" value="Chromosome 15"/>
</dbReference>
<keyword evidence="1" id="KW-0472">Membrane</keyword>
<evidence type="ECO:0000313" key="3">
    <source>
        <dbReference type="EMBL" id="PNR39457.1"/>
    </source>
</evidence>
<feature type="transmembrane region" description="Helical" evidence="1">
    <location>
        <begin position="6"/>
        <end position="29"/>
    </location>
</feature>
<dbReference type="EnsemblPlants" id="Pp3c15_14310V3.1">
    <property type="protein sequence ID" value="Pp3c15_14310V3.1"/>
    <property type="gene ID" value="Pp3c15_14310"/>
</dbReference>
<dbReference type="HOGENOM" id="CLU_029375_2_0_1"/>
<proteinExistence type="predicted"/>
<keyword evidence="1" id="KW-1133">Transmembrane helix</keyword>
<dbReference type="Gramene" id="Pp3c15_14310V3.4">
    <property type="protein sequence ID" value="Pp3c15_14310V3.4"/>
    <property type="gene ID" value="Pp3c15_14310"/>
</dbReference>
<dbReference type="PANTHER" id="PTHR12277">
    <property type="entry name" value="ALPHA/BETA HYDROLASE DOMAIN-CONTAINING PROTEIN"/>
    <property type="match status" value="1"/>
</dbReference>
<dbReference type="InterPro" id="IPR001375">
    <property type="entry name" value="Peptidase_S9_cat"/>
</dbReference>
<feature type="domain" description="Peptidase S9 prolyl oligopeptidase catalytic" evidence="2">
    <location>
        <begin position="137"/>
        <end position="297"/>
    </location>
</feature>
<dbReference type="Gramene" id="Pp3c15_14310V3.1">
    <property type="protein sequence ID" value="Pp3c15_14310V3.1"/>
    <property type="gene ID" value="Pp3c15_14310"/>
</dbReference>
<dbReference type="Pfam" id="PF00326">
    <property type="entry name" value="Peptidase_S9"/>
    <property type="match status" value="1"/>
</dbReference>
<dbReference type="GeneID" id="112291991"/>
<dbReference type="EnsemblPlants" id="Pp3c15_14310V3.6">
    <property type="protein sequence ID" value="Pp3c15_14310V3.6"/>
    <property type="gene ID" value="Pp3c15_14310"/>
</dbReference>
<dbReference type="STRING" id="3218.A9SQK3"/>
<dbReference type="AlphaFoldDB" id="A9SQK3"/>
<dbReference type="GO" id="GO:0016020">
    <property type="term" value="C:membrane"/>
    <property type="evidence" value="ECO:0000318"/>
    <property type="project" value="GO_Central"/>
</dbReference>
<dbReference type="PANTHER" id="PTHR12277:SF81">
    <property type="entry name" value="PROTEIN ABHD13"/>
    <property type="match status" value="1"/>
</dbReference>
<dbReference type="GO" id="GO:0008236">
    <property type="term" value="F:serine-type peptidase activity"/>
    <property type="evidence" value="ECO:0007669"/>
    <property type="project" value="InterPro"/>
</dbReference>
<accession>A9SQK3</accession>
<dbReference type="GO" id="GO:0019866">
    <property type="term" value="C:organelle inner membrane"/>
    <property type="evidence" value="ECO:0007669"/>
    <property type="project" value="EnsemblPlants"/>
</dbReference>
<dbReference type="Gramene" id="Pp3c15_14310V3.5">
    <property type="protein sequence ID" value="Pp3c15_14310V3.5"/>
    <property type="gene ID" value="Pp3c15_14310"/>
</dbReference>
<sequence length="311" mass="34700">MGGWWTWFNGLLYGVGGLACAGVAILVAFQEKLVYVPVIPGVKRGYPYSPTHFNLRYEDVWLTAKDGIRLHSWFIESHVKRPGPTFLFFQENAGNIAHRLHFVHLMVRKLQCNVFMLSYRGYGDSEGFPSQHGIKLDAQAALDYLHSRPDIDPSNIFVFGRSLGGAVGAALVKDSPRKVAGLILENTFTSVLDMAGVLLPGLRYIVNGKGGLLNWFVKSPWKTIELIKHVDAPILFLSGLLDEMVPPSHMRELYDAAQDTSSARHTLVEFPDGTHMETWSQGGDRYWRSIEIFVQNCAADTRSLSTSSIDT</sequence>
<dbReference type="FunFam" id="3.40.50.1820:FF:000298">
    <property type="entry name" value="Bem46-like serine peptidase"/>
    <property type="match status" value="1"/>
</dbReference>
<keyword evidence="1" id="KW-0812">Transmembrane</keyword>
<dbReference type="FunCoup" id="A9SQK3">
    <property type="interactions" value="3753"/>
</dbReference>